<keyword evidence="3" id="KW-1003">Cell membrane</keyword>
<organism evidence="22 23">
    <name type="scientific">Solanum stoloniferum</name>
    <dbReference type="NCBI Taxonomy" id="62892"/>
    <lineage>
        <taxon>Eukaryota</taxon>
        <taxon>Viridiplantae</taxon>
        <taxon>Streptophyta</taxon>
        <taxon>Embryophyta</taxon>
        <taxon>Tracheophyta</taxon>
        <taxon>Spermatophyta</taxon>
        <taxon>Magnoliopsida</taxon>
        <taxon>eudicotyledons</taxon>
        <taxon>Gunneridae</taxon>
        <taxon>Pentapetalae</taxon>
        <taxon>asterids</taxon>
        <taxon>lamiids</taxon>
        <taxon>Solanales</taxon>
        <taxon>Solanaceae</taxon>
        <taxon>Solanoideae</taxon>
        <taxon>Solaneae</taxon>
        <taxon>Solanum</taxon>
    </lineage>
</organism>
<evidence type="ECO:0000256" key="2">
    <source>
        <dbReference type="ARBA" id="ARBA00012513"/>
    </source>
</evidence>
<keyword evidence="15" id="KW-0325">Glycoprotein</keyword>
<evidence type="ECO:0000313" key="23">
    <source>
        <dbReference type="Proteomes" id="UP001627284"/>
    </source>
</evidence>
<dbReference type="EMBL" id="JBJKTR010000019">
    <property type="protein sequence ID" value="KAL3332721.1"/>
    <property type="molecule type" value="Genomic_DNA"/>
</dbReference>
<evidence type="ECO:0000256" key="16">
    <source>
        <dbReference type="ARBA" id="ARBA00047899"/>
    </source>
</evidence>
<keyword evidence="5" id="KW-0808">Transferase</keyword>
<dbReference type="GO" id="GO:0005886">
    <property type="term" value="C:plasma membrane"/>
    <property type="evidence" value="ECO:0007669"/>
    <property type="project" value="UniProtKB-SubCell"/>
</dbReference>
<sequence length="626" mass="68484">MFESRPTSVLSLGVFLILVYLSSVPIPVNSQCNRGCDLALASFYVWRGSNLTLISEMFSTSIRDIVSYNNRDNIPNQDSVIAGTRINIPFRCDCLNDGEVLGHAFPYRVKTGDTYDLVARNYSDLTTAQWMMKFNSYPENDIPNTVNLSVVVNCSCGNSDVSKDFGLFVTYPVRAEDNLTSVASAANVSEDIIRRYNPAAESILDIGEGIIYIPGRDRNGNFPPLPTSTDGLSGGAKAGISIGAIGVVLLLAGLVYVGCYRNKTQKVSLLRSEDLLHQYGHGPEGSTTVKAADSGRLADGNSPGLSGITVDKSVEFTYEELATATNDFSIANKIGQGGFGAVYYAELRGEKAAIKKMDMEATREFLAELKVLTNVHHLNLVRLIGYCVEGSLFLVYEYVENGHIGQHLRGTGRDPLPWSKRVQIALDSARGLEYIHEHTVPVYIHRDIKTANILIDKNFHAKVADFGLTKLTEVGSSSLQTRLVGTFGYMPPEYAQYGDVSPKVDVYAFGVVLYELISAKEAIVKPNGSVTESKGLVALFEEVLNQPDPDEDLRQLVDPILGDDYPLDSVRKMAQLAKACTHENPLIRPSMRSIVVALMTLSSSTEDWDVGSFYGNQGMINLMSGR</sequence>
<evidence type="ECO:0000313" key="22">
    <source>
        <dbReference type="EMBL" id="KAL3332721.1"/>
    </source>
</evidence>
<gene>
    <name evidence="22" type="ORF">AABB24_032999</name>
</gene>
<evidence type="ECO:0000256" key="17">
    <source>
        <dbReference type="ARBA" id="ARBA00048679"/>
    </source>
</evidence>
<proteinExistence type="predicted"/>
<reference evidence="22 23" key="1">
    <citation type="submission" date="2024-05" db="EMBL/GenBank/DDBJ databases">
        <title>De novo assembly of an allotetraploid wild potato.</title>
        <authorList>
            <person name="Hosaka A.J."/>
        </authorList>
    </citation>
    <scope>NUCLEOTIDE SEQUENCE [LARGE SCALE GENOMIC DNA]</scope>
    <source>
        <tissue evidence="22">Young leaves</tissue>
    </source>
</reference>
<dbReference type="InterPro" id="IPR057097">
    <property type="entry name" value="LysM_RLK3/10"/>
</dbReference>
<dbReference type="InterPro" id="IPR018392">
    <property type="entry name" value="LysM"/>
</dbReference>
<protein>
    <recommendedName>
        <fullName evidence="2">non-specific serine/threonine protein kinase</fullName>
        <ecNumber evidence="2">2.7.11.1</ecNumber>
    </recommendedName>
</protein>
<evidence type="ECO:0000256" key="19">
    <source>
        <dbReference type="SAM" id="Phobius"/>
    </source>
</evidence>
<dbReference type="InterPro" id="IPR001245">
    <property type="entry name" value="Ser-Thr/Tyr_kinase_cat_dom"/>
</dbReference>
<dbReference type="Gene3D" id="1.10.510.10">
    <property type="entry name" value="Transferase(Phosphotransferase) domain 1"/>
    <property type="match status" value="1"/>
</dbReference>
<evidence type="ECO:0000256" key="8">
    <source>
        <dbReference type="ARBA" id="ARBA00022741"/>
    </source>
</evidence>
<evidence type="ECO:0000256" key="9">
    <source>
        <dbReference type="ARBA" id="ARBA00022777"/>
    </source>
</evidence>
<dbReference type="PROSITE" id="PS00107">
    <property type="entry name" value="PROTEIN_KINASE_ATP"/>
    <property type="match status" value="1"/>
</dbReference>
<dbReference type="Pfam" id="PF07714">
    <property type="entry name" value="PK_Tyr_Ser-Thr"/>
    <property type="match status" value="1"/>
</dbReference>
<accession>A0ABD2RPA6</accession>
<evidence type="ECO:0000256" key="10">
    <source>
        <dbReference type="ARBA" id="ARBA00022840"/>
    </source>
</evidence>
<evidence type="ECO:0000256" key="5">
    <source>
        <dbReference type="ARBA" id="ARBA00022679"/>
    </source>
</evidence>
<dbReference type="FunFam" id="3.30.200.20:FF:000468">
    <property type="entry name" value="LysM receptor kinase 2"/>
    <property type="match status" value="1"/>
</dbReference>
<dbReference type="PROSITE" id="PS50011">
    <property type="entry name" value="PROTEIN_KINASE_DOM"/>
    <property type="match status" value="1"/>
</dbReference>
<evidence type="ECO:0000256" key="15">
    <source>
        <dbReference type="ARBA" id="ARBA00023180"/>
    </source>
</evidence>
<keyword evidence="6 19" id="KW-0812">Transmembrane</keyword>
<dbReference type="Proteomes" id="UP001627284">
    <property type="component" value="Unassembled WGS sequence"/>
</dbReference>
<keyword evidence="9" id="KW-0418">Kinase</keyword>
<dbReference type="Pfam" id="PF01476">
    <property type="entry name" value="LysM"/>
    <property type="match status" value="1"/>
</dbReference>
<keyword evidence="11 19" id="KW-1133">Transmembrane helix</keyword>
<evidence type="ECO:0000256" key="3">
    <source>
        <dbReference type="ARBA" id="ARBA00022475"/>
    </source>
</evidence>
<evidence type="ECO:0000256" key="12">
    <source>
        <dbReference type="ARBA" id="ARBA00023136"/>
    </source>
</evidence>
<dbReference type="Pfam" id="PF23577">
    <property type="entry name" value="LysM_RLK"/>
    <property type="match status" value="1"/>
</dbReference>
<dbReference type="FunFam" id="1.10.510.10:FF:000468">
    <property type="entry name" value="PTI1-like tyrosine-protein kinase 3"/>
    <property type="match status" value="1"/>
</dbReference>
<dbReference type="GO" id="GO:0009617">
    <property type="term" value="P:response to bacterium"/>
    <property type="evidence" value="ECO:0007669"/>
    <property type="project" value="UniProtKB-ARBA"/>
</dbReference>
<dbReference type="SMART" id="SM00220">
    <property type="entry name" value="S_TKc"/>
    <property type="match status" value="1"/>
</dbReference>
<feature type="binding site" evidence="18">
    <location>
        <position position="356"/>
    </location>
    <ligand>
        <name>ATP</name>
        <dbReference type="ChEBI" id="CHEBI:30616"/>
    </ligand>
</feature>
<evidence type="ECO:0000256" key="13">
    <source>
        <dbReference type="ARBA" id="ARBA00023157"/>
    </source>
</evidence>
<dbReference type="EC" id="2.7.11.1" evidence="2"/>
<dbReference type="InterPro" id="IPR008271">
    <property type="entry name" value="Ser/Thr_kinase_AS"/>
</dbReference>
<evidence type="ECO:0000256" key="11">
    <source>
        <dbReference type="ARBA" id="ARBA00022989"/>
    </source>
</evidence>
<feature type="chain" id="PRO_5044813693" description="non-specific serine/threonine protein kinase" evidence="20">
    <location>
        <begin position="31"/>
        <end position="626"/>
    </location>
</feature>
<feature type="domain" description="Protein kinase" evidence="21">
    <location>
        <begin position="328"/>
        <end position="601"/>
    </location>
</feature>
<evidence type="ECO:0000256" key="4">
    <source>
        <dbReference type="ARBA" id="ARBA00022527"/>
    </source>
</evidence>
<evidence type="ECO:0000256" key="7">
    <source>
        <dbReference type="ARBA" id="ARBA00022729"/>
    </source>
</evidence>
<keyword evidence="14" id="KW-0675">Receptor</keyword>
<feature type="transmembrane region" description="Helical" evidence="19">
    <location>
        <begin position="238"/>
        <end position="259"/>
    </location>
</feature>
<dbReference type="SUPFAM" id="SSF56112">
    <property type="entry name" value="Protein kinase-like (PK-like)"/>
    <property type="match status" value="1"/>
</dbReference>
<evidence type="ECO:0000256" key="20">
    <source>
        <dbReference type="SAM" id="SignalP"/>
    </source>
</evidence>
<evidence type="ECO:0000256" key="18">
    <source>
        <dbReference type="PROSITE-ProRule" id="PRU10141"/>
    </source>
</evidence>
<feature type="signal peptide" evidence="20">
    <location>
        <begin position="1"/>
        <end position="30"/>
    </location>
</feature>
<dbReference type="Gene3D" id="3.10.350.10">
    <property type="entry name" value="LysM domain"/>
    <property type="match status" value="1"/>
</dbReference>
<dbReference type="PANTHER" id="PTHR46204:SF2">
    <property type="entry name" value="CHITIN ELICITOR RECEPTOR KINASE 1"/>
    <property type="match status" value="1"/>
</dbReference>
<dbReference type="InterPro" id="IPR011009">
    <property type="entry name" value="Kinase-like_dom_sf"/>
</dbReference>
<keyword evidence="4" id="KW-0723">Serine/threonine-protein kinase</keyword>
<dbReference type="InterPro" id="IPR017441">
    <property type="entry name" value="Protein_kinase_ATP_BS"/>
</dbReference>
<dbReference type="Gene3D" id="3.30.200.20">
    <property type="entry name" value="Phosphorylase Kinase, domain 1"/>
    <property type="match status" value="1"/>
</dbReference>
<keyword evidence="12 19" id="KW-0472">Membrane</keyword>
<comment type="caution">
    <text evidence="22">The sequence shown here is derived from an EMBL/GenBank/DDBJ whole genome shotgun (WGS) entry which is preliminary data.</text>
</comment>
<keyword evidence="7 20" id="KW-0732">Signal</keyword>
<comment type="catalytic activity">
    <reaction evidence="17">
        <text>L-seryl-[protein] + ATP = O-phospho-L-seryl-[protein] + ADP + H(+)</text>
        <dbReference type="Rhea" id="RHEA:17989"/>
        <dbReference type="Rhea" id="RHEA-COMP:9863"/>
        <dbReference type="Rhea" id="RHEA-COMP:11604"/>
        <dbReference type="ChEBI" id="CHEBI:15378"/>
        <dbReference type="ChEBI" id="CHEBI:29999"/>
        <dbReference type="ChEBI" id="CHEBI:30616"/>
        <dbReference type="ChEBI" id="CHEBI:83421"/>
        <dbReference type="ChEBI" id="CHEBI:456216"/>
        <dbReference type="EC" id="2.7.11.1"/>
    </reaction>
</comment>
<evidence type="ECO:0000259" key="21">
    <source>
        <dbReference type="PROSITE" id="PS50011"/>
    </source>
</evidence>
<dbReference type="AlphaFoldDB" id="A0ABD2RPA6"/>
<keyword evidence="8 18" id="KW-0547">Nucleotide-binding</keyword>
<dbReference type="InterPro" id="IPR036779">
    <property type="entry name" value="LysM_dom_sf"/>
</dbReference>
<comment type="subcellular location">
    <subcellularLocation>
        <location evidence="1">Cell membrane</location>
        <topology evidence="1">Single-pass membrane protein</topology>
    </subcellularLocation>
</comment>
<keyword evidence="10 18" id="KW-0067">ATP-binding</keyword>
<evidence type="ECO:0000256" key="1">
    <source>
        <dbReference type="ARBA" id="ARBA00004162"/>
    </source>
</evidence>
<dbReference type="GO" id="GO:0005524">
    <property type="term" value="F:ATP binding"/>
    <property type="evidence" value="ECO:0007669"/>
    <property type="project" value="UniProtKB-UniRule"/>
</dbReference>
<dbReference type="PANTHER" id="PTHR46204">
    <property type="entry name" value="CHITIN ELICITOR RECEPTOR KINASE 1-RELATED"/>
    <property type="match status" value="1"/>
</dbReference>
<keyword evidence="23" id="KW-1185">Reference proteome</keyword>
<evidence type="ECO:0000256" key="6">
    <source>
        <dbReference type="ARBA" id="ARBA00022692"/>
    </source>
</evidence>
<dbReference type="GO" id="GO:0004674">
    <property type="term" value="F:protein serine/threonine kinase activity"/>
    <property type="evidence" value="ECO:0007669"/>
    <property type="project" value="UniProtKB-KW"/>
</dbReference>
<dbReference type="InterPro" id="IPR000719">
    <property type="entry name" value="Prot_kinase_dom"/>
</dbReference>
<comment type="catalytic activity">
    <reaction evidence="16">
        <text>L-threonyl-[protein] + ATP = O-phospho-L-threonyl-[protein] + ADP + H(+)</text>
        <dbReference type="Rhea" id="RHEA:46608"/>
        <dbReference type="Rhea" id="RHEA-COMP:11060"/>
        <dbReference type="Rhea" id="RHEA-COMP:11605"/>
        <dbReference type="ChEBI" id="CHEBI:15378"/>
        <dbReference type="ChEBI" id="CHEBI:30013"/>
        <dbReference type="ChEBI" id="CHEBI:30616"/>
        <dbReference type="ChEBI" id="CHEBI:61977"/>
        <dbReference type="ChEBI" id="CHEBI:456216"/>
        <dbReference type="EC" id="2.7.11.1"/>
    </reaction>
</comment>
<name>A0ABD2RPA6_9SOLN</name>
<keyword evidence="13" id="KW-1015">Disulfide bond</keyword>
<dbReference type="PROSITE" id="PS00108">
    <property type="entry name" value="PROTEIN_KINASE_ST"/>
    <property type="match status" value="1"/>
</dbReference>
<dbReference type="InterPro" id="IPR044812">
    <property type="entry name" value="CERK1/LYK3-like"/>
</dbReference>
<evidence type="ECO:0000256" key="14">
    <source>
        <dbReference type="ARBA" id="ARBA00023170"/>
    </source>
</evidence>